<evidence type="ECO:0000256" key="3">
    <source>
        <dbReference type="ARBA" id="ARBA00012438"/>
    </source>
</evidence>
<reference evidence="16 19" key="1">
    <citation type="journal article" date="2015" name="Genome Announc.">
        <title>Complete Genome Sequence of the Nitrogen-Fixing and Solvent-Producing Clostridium pasteurianum DSM 525.</title>
        <authorList>
            <person name="Poehlein A."/>
            <person name="Grosse-Honebrink A."/>
            <person name="Zhang Y."/>
            <person name="Minton N.P."/>
            <person name="Daniel R."/>
        </authorList>
    </citation>
    <scope>NUCLEOTIDE SEQUENCE [LARGE SCALE GENOMIC DNA]</scope>
    <source>
        <strain evidence="16">DSM 525</strain>
        <strain evidence="19">DSM 525 / ATCC 6013</strain>
    </source>
</reference>
<dbReference type="InterPro" id="IPR005467">
    <property type="entry name" value="His_kinase_dom"/>
</dbReference>
<evidence type="ECO:0000256" key="14">
    <source>
        <dbReference type="SAM" id="Phobius"/>
    </source>
</evidence>
<dbReference type="EMBL" id="CP009268">
    <property type="protein sequence ID" value="AJA53904.1"/>
    <property type="molecule type" value="Genomic_DNA"/>
</dbReference>
<dbReference type="GO" id="GO:0000155">
    <property type="term" value="F:phosphorelay sensor kinase activity"/>
    <property type="evidence" value="ECO:0007669"/>
    <property type="project" value="InterPro"/>
</dbReference>
<keyword evidence="8" id="KW-0547">Nucleotide-binding</keyword>
<evidence type="ECO:0000256" key="6">
    <source>
        <dbReference type="ARBA" id="ARBA00022679"/>
    </source>
</evidence>
<dbReference type="SMART" id="SM00387">
    <property type="entry name" value="HATPase_c"/>
    <property type="match status" value="1"/>
</dbReference>
<evidence type="ECO:0000256" key="12">
    <source>
        <dbReference type="ARBA" id="ARBA00023012"/>
    </source>
</evidence>
<evidence type="ECO:0000256" key="13">
    <source>
        <dbReference type="ARBA" id="ARBA00023136"/>
    </source>
</evidence>
<reference evidence="17 18" key="3">
    <citation type="journal article" name="Genome Announc.">
        <title>Improved Draft Genome Sequence of Clostridium pasteurianum Strain ATCC 6013 (DSM 525) Using a Hybrid Next-Generation Sequencing Approach.</title>
        <authorList>
            <person name="Pyne M.E."/>
            <person name="Utturkar S."/>
            <person name="Brown S.D."/>
            <person name="Moo-Young M."/>
            <person name="Chung D.A."/>
            <person name="Chou C.P."/>
        </authorList>
    </citation>
    <scope>NUCLEOTIDE SEQUENCE [LARGE SCALE GENOMIC DNA]</scope>
    <source>
        <strain evidence="17 18">ATCC 6013</strain>
    </source>
</reference>
<reference evidence="17" key="2">
    <citation type="submission" date="2015-10" db="EMBL/GenBank/DDBJ databases">
        <title>Improved Draft Genome Sequence of Clostridium pasteurianum Strain ATCC 6013 (DSM 525) Using a Hybrid Next-Generation Sequencing Approach.</title>
        <authorList>
            <person name="Pyne M.E."/>
            <person name="Utturkar S.M."/>
            <person name="Brown S.D."/>
            <person name="Moo-Young M."/>
            <person name="Chung D.A."/>
            <person name="Chou P.C."/>
        </authorList>
    </citation>
    <scope>NUCLEOTIDE SEQUENCE</scope>
    <source>
        <strain evidence="17">ATCC 6013</strain>
    </source>
</reference>
<dbReference type="SMART" id="SM00388">
    <property type="entry name" value="HisKA"/>
    <property type="match status" value="1"/>
</dbReference>
<keyword evidence="10" id="KW-0067">ATP-binding</keyword>
<dbReference type="InterPro" id="IPR004358">
    <property type="entry name" value="Sig_transdc_His_kin-like_C"/>
</dbReference>
<organism evidence="16 19">
    <name type="scientific">Clostridium pasteurianum DSM 525 = ATCC 6013</name>
    <dbReference type="NCBI Taxonomy" id="1262449"/>
    <lineage>
        <taxon>Bacteria</taxon>
        <taxon>Bacillati</taxon>
        <taxon>Bacillota</taxon>
        <taxon>Clostridia</taxon>
        <taxon>Eubacteriales</taxon>
        <taxon>Clostridiaceae</taxon>
        <taxon>Clostridium</taxon>
    </lineage>
</organism>
<dbReference type="Gene3D" id="1.10.287.130">
    <property type="match status" value="1"/>
</dbReference>
<evidence type="ECO:0000256" key="11">
    <source>
        <dbReference type="ARBA" id="ARBA00022989"/>
    </source>
</evidence>
<keyword evidence="7 14" id="KW-0812">Transmembrane</keyword>
<dbReference type="PATRIC" id="fig|1262449.3.peg.3702"/>
<feature type="transmembrane region" description="Helical" evidence="14">
    <location>
        <begin position="14"/>
        <end position="35"/>
    </location>
</feature>
<gene>
    <name evidence="16" type="primary">phoR6</name>
    <name evidence="16" type="ORF">CLPA_c38780</name>
    <name evidence="17" type="ORF">CP6013_03327</name>
</gene>
<accession>A0A0H3J7M4</accession>
<comment type="subcellular location">
    <subcellularLocation>
        <location evidence="2">Cell membrane</location>
        <topology evidence="2">Multi-pass membrane protein</topology>
    </subcellularLocation>
</comment>
<evidence type="ECO:0000313" key="18">
    <source>
        <dbReference type="Proteomes" id="UP000028042"/>
    </source>
</evidence>
<dbReference type="eggNOG" id="COG2205">
    <property type="taxonomic scope" value="Bacteria"/>
</dbReference>
<keyword evidence="4" id="KW-1003">Cell membrane</keyword>
<dbReference type="EMBL" id="JPGY02000001">
    <property type="protein sequence ID" value="KRU14071.1"/>
    <property type="molecule type" value="Genomic_DNA"/>
</dbReference>
<dbReference type="PANTHER" id="PTHR45528:SF1">
    <property type="entry name" value="SENSOR HISTIDINE KINASE CPXA"/>
    <property type="match status" value="1"/>
</dbReference>
<evidence type="ECO:0000256" key="2">
    <source>
        <dbReference type="ARBA" id="ARBA00004651"/>
    </source>
</evidence>
<dbReference type="Gene3D" id="3.30.565.10">
    <property type="entry name" value="Histidine kinase-like ATPase, C-terminal domain"/>
    <property type="match status" value="1"/>
</dbReference>
<dbReference type="Gene3D" id="6.10.340.10">
    <property type="match status" value="1"/>
</dbReference>
<dbReference type="Proteomes" id="UP000030905">
    <property type="component" value="Chromosome"/>
</dbReference>
<evidence type="ECO:0000313" key="16">
    <source>
        <dbReference type="EMBL" id="AJA53904.1"/>
    </source>
</evidence>
<keyword evidence="5" id="KW-0597">Phosphoprotein</keyword>
<dbReference type="Pfam" id="PF02518">
    <property type="entry name" value="HATPase_c"/>
    <property type="match status" value="1"/>
</dbReference>
<dbReference type="Proteomes" id="UP000028042">
    <property type="component" value="Unassembled WGS sequence"/>
</dbReference>
<proteinExistence type="predicted"/>
<dbReference type="GO" id="GO:0005524">
    <property type="term" value="F:ATP binding"/>
    <property type="evidence" value="ECO:0007669"/>
    <property type="project" value="UniProtKB-KW"/>
</dbReference>
<dbReference type="InterPro" id="IPR003661">
    <property type="entry name" value="HisK_dim/P_dom"/>
</dbReference>
<evidence type="ECO:0000256" key="1">
    <source>
        <dbReference type="ARBA" id="ARBA00000085"/>
    </source>
</evidence>
<dbReference type="GO" id="GO:0005886">
    <property type="term" value="C:plasma membrane"/>
    <property type="evidence" value="ECO:0007669"/>
    <property type="project" value="UniProtKB-SubCell"/>
</dbReference>
<feature type="transmembrane region" description="Helical" evidence="14">
    <location>
        <begin position="116"/>
        <end position="138"/>
    </location>
</feature>
<name>A0A0H3J7M4_CLOPA</name>
<evidence type="ECO:0000256" key="5">
    <source>
        <dbReference type="ARBA" id="ARBA00022553"/>
    </source>
</evidence>
<dbReference type="GeneID" id="93075961"/>
<protein>
    <recommendedName>
        <fullName evidence="3">histidine kinase</fullName>
        <ecNumber evidence="3">2.7.13.3</ecNumber>
    </recommendedName>
</protein>
<dbReference type="SUPFAM" id="SSF55874">
    <property type="entry name" value="ATPase domain of HSP90 chaperone/DNA topoisomerase II/histidine kinase"/>
    <property type="match status" value="1"/>
</dbReference>
<sequence length="419" mass="48461">MISYIKEEPLLKKLLLLLIGSILFVWILIFFTHYYTVNKIYSERINSSRQLIGSLTKLYPESETDIVKSVLNKESNKKDLDYGENILKKYGYDNTAAVWNDDNFNREFKSFIINDFIILLLLIVISAILFSYFSLYFIKRLKKLSNNIDNIIIGNYSINIEDYEEGVISKISNQFYQMARRVELSIGKIKEEKANIKALVTDISHQIKTPLASIKLFNSLLIEDNNLDTRERNEFLMTIKSEAAKLQWLVDSLIKLSRLEVGMIELKKENKSIKDTVYKAVEGIYSKALYKNIDIIVNPIEEIFIYHDVKWTKEAILNVLENAVKYSYANDEISINVTKLNSYIRIDIEDHGIGIAKEDFNKIFKRFFRGNSDVVQEEEGSGVGLYLSRKILEEQSGSIMVDSLLGKGSKFSLFLQKCK</sequence>
<evidence type="ECO:0000256" key="4">
    <source>
        <dbReference type="ARBA" id="ARBA00022475"/>
    </source>
</evidence>
<dbReference type="EC" id="2.7.13.3" evidence="3"/>
<dbReference type="CDD" id="cd00082">
    <property type="entry name" value="HisKA"/>
    <property type="match status" value="1"/>
</dbReference>
<dbReference type="KEGG" id="cpat:CLPA_c38780"/>
<comment type="catalytic activity">
    <reaction evidence="1">
        <text>ATP + protein L-histidine = ADP + protein N-phospho-L-histidine.</text>
        <dbReference type="EC" id="2.7.13.3"/>
    </reaction>
</comment>
<dbReference type="PROSITE" id="PS50109">
    <property type="entry name" value="HIS_KIN"/>
    <property type="match status" value="1"/>
</dbReference>
<evidence type="ECO:0000259" key="15">
    <source>
        <dbReference type="PROSITE" id="PS50109"/>
    </source>
</evidence>
<dbReference type="InterPro" id="IPR050398">
    <property type="entry name" value="HssS/ArlS-like"/>
</dbReference>
<evidence type="ECO:0000313" key="17">
    <source>
        <dbReference type="EMBL" id="KRU14071.1"/>
    </source>
</evidence>
<dbReference type="InterPro" id="IPR036097">
    <property type="entry name" value="HisK_dim/P_sf"/>
</dbReference>
<dbReference type="PANTHER" id="PTHR45528">
    <property type="entry name" value="SENSOR HISTIDINE KINASE CPXA"/>
    <property type="match status" value="1"/>
</dbReference>
<evidence type="ECO:0000256" key="9">
    <source>
        <dbReference type="ARBA" id="ARBA00022777"/>
    </source>
</evidence>
<dbReference type="AlphaFoldDB" id="A0A0H3J7M4"/>
<keyword evidence="13 14" id="KW-0472">Membrane</keyword>
<dbReference type="InterPro" id="IPR003594">
    <property type="entry name" value="HATPase_dom"/>
</dbReference>
<keyword evidence="11 14" id="KW-1133">Transmembrane helix</keyword>
<keyword evidence="9 17" id="KW-0418">Kinase</keyword>
<keyword evidence="12" id="KW-0902">Two-component regulatory system</keyword>
<evidence type="ECO:0000313" key="19">
    <source>
        <dbReference type="Proteomes" id="UP000030905"/>
    </source>
</evidence>
<dbReference type="InterPro" id="IPR036890">
    <property type="entry name" value="HATPase_C_sf"/>
</dbReference>
<evidence type="ECO:0000256" key="8">
    <source>
        <dbReference type="ARBA" id="ARBA00022741"/>
    </source>
</evidence>
<feature type="domain" description="Histidine kinase" evidence="15">
    <location>
        <begin position="202"/>
        <end position="419"/>
    </location>
</feature>
<dbReference type="KEGG" id="cpae:CPAST_c38780"/>
<evidence type="ECO:0000256" key="7">
    <source>
        <dbReference type="ARBA" id="ARBA00022692"/>
    </source>
</evidence>
<evidence type="ECO:0000256" key="10">
    <source>
        <dbReference type="ARBA" id="ARBA00022840"/>
    </source>
</evidence>
<keyword evidence="19" id="KW-1185">Reference proteome</keyword>
<dbReference type="Pfam" id="PF00512">
    <property type="entry name" value="HisKA"/>
    <property type="match status" value="1"/>
</dbReference>
<dbReference type="SUPFAM" id="SSF47384">
    <property type="entry name" value="Homodimeric domain of signal transducing histidine kinase"/>
    <property type="match status" value="1"/>
</dbReference>
<dbReference type="RefSeq" id="WP_003447806.1">
    <property type="nucleotide sequence ID" value="NZ_ANZB01000016.1"/>
</dbReference>
<keyword evidence="6 16" id="KW-0808">Transferase</keyword>
<dbReference type="PRINTS" id="PR00344">
    <property type="entry name" value="BCTRLSENSOR"/>
</dbReference>